<proteinExistence type="predicted"/>
<dbReference type="GeneID" id="66140317"/>
<comment type="caution">
    <text evidence="2">The sequence shown here is derived from an EMBL/GenBank/DDBJ whole genome shotgun (WGS) entry which is preliminary data.</text>
</comment>
<protein>
    <submittedName>
        <fullName evidence="2">DUF2063 domain-containing protein</fullName>
    </submittedName>
</protein>
<dbReference type="RefSeq" id="WP_207240512.1">
    <property type="nucleotide sequence ID" value="NZ_CP071454.1"/>
</dbReference>
<dbReference type="EMBL" id="JABDYC010000003">
    <property type="protein sequence ID" value="MBX5023548.1"/>
    <property type="molecule type" value="Genomic_DNA"/>
</dbReference>
<dbReference type="EMBL" id="JABDYF010000006">
    <property type="protein sequence ID" value="MBX5090488.1"/>
    <property type="molecule type" value="Genomic_DNA"/>
</dbReference>
<evidence type="ECO:0000313" key="4">
    <source>
        <dbReference type="Proteomes" id="UP000749740"/>
    </source>
</evidence>
<gene>
    <name evidence="3" type="ORF">HJB60_15130</name>
    <name evidence="2" type="ORF">HJB63_13365</name>
</gene>
<evidence type="ECO:0000259" key="1">
    <source>
        <dbReference type="Pfam" id="PF09836"/>
    </source>
</evidence>
<evidence type="ECO:0000313" key="2">
    <source>
        <dbReference type="EMBL" id="MBX5023548.1"/>
    </source>
</evidence>
<dbReference type="Gene3D" id="1.10.150.690">
    <property type="entry name" value="DUF2063"/>
    <property type="match status" value="1"/>
</dbReference>
<name>A0A9Q3M6P1_9HYPH</name>
<reference evidence="2 5" key="1">
    <citation type="submission" date="2020-04" db="EMBL/GenBank/DDBJ databases">
        <title>Global-level population genomics: horizontal gene transfer, symbiosis and evolution in Rhizobia.</title>
        <authorList>
            <person name="Gai Y."/>
        </authorList>
    </citation>
    <scope>NUCLEOTIDE SEQUENCE</scope>
    <source>
        <strain evidence="3 5">BLR33</strain>
        <strain evidence="2">BLR57</strain>
    </source>
</reference>
<evidence type="ECO:0000313" key="5">
    <source>
        <dbReference type="Proteomes" id="UP000770629"/>
    </source>
</evidence>
<dbReference type="Pfam" id="PF09836">
    <property type="entry name" value="DUF2063"/>
    <property type="match status" value="1"/>
</dbReference>
<dbReference type="InterPro" id="IPR044922">
    <property type="entry name" value="DUF2063_N_sf"/>
</dbReference>
<evidence type="ECO:0000313" key="3">
    <source>
        <dbReference type="EMBL" id="MBX5090488.1"/>
    </source>
</evidence>
<dbReference type="InterPro" id="IPR018640">
    <property type="entry name" value="DUF2063"/>
</dbReference>
<accession>A0A9Q3M6P1</accession>
<feature type="domain" description="Putative DNA-binding" evidence="1">
    <location>
        <begin position="6"/>
        <end position="97"/>
    </location>
</feature>
<dbReference type="Proteomes" id="UP000749740">
    <property type="component" value="Unassembled WGS sequence"/>
</dbReference>
<dbReference type="AlphaFoldDB" id="A0A9Q3M6P1"/>
<keyword evidence="5" id="KW-1185">Reference proteome</keyword>
<dbReference type="Proteomes" id="UP000770629">
    <property type="component" value="Unassembled WGS sequence"/>
</dbReference>
<sequence length="258" mass="27290">MDFETAQTAFADALLHAGRPVPDGIVNARGKPDAARFAVYRNNVFVGLTKALAQRFPVTERLVGSEFFVAMARAYAQDHKPASPLIMNYGDDFPDFIIAFEPAGALAYLPDIARLEAAWTDAYHAADSVAFDLAALKAVAPDMLSDLRLVPHPSAHLIQSRFPIGSIWGAHQEETVPPVSDGGGQAVLVVRPAMSVNVHVLPPQDAVFAAALFNAATFGEAAQAALAAAPEFDFGTTLVGLAGLGAFSTLQQYKGNSL</sequence>
<organism evidence="2 4">
    <name type="scientific">Rhizobium lentis</name>
    <dbReference type="NCBI Taxonomy" id="1138194"/>
    <lineage>
        <taxon>Bacteria</taxon>
        <taxon>Pseudomonadati</taxon>
        <taxon>Pseudomonadota</taxon>
        <taxon>Alphaproteobacteria</taxon>
        <taxon>Hyphomicrobiales</taxon>
        <taxon>Rhizobiaceae</taxon>
        <taxon>Rhizobium/Agrobacterium group</taxon>
        <taxon>Rhizobium</taxon>
    </lineage>
</organism>